<dbReference type="RefSeq" id="WP_165230453.1">
    <property type="nucleotide sequence ID" value="NZ_JAAKZV010000003.1"/>
</dbReference>
<dbReference type="PRINTS" id="PR00455">
    <property type="entry name" value="HTHTETR"/>
</dbReference>
<comment type="caution">
    <text evidence="6">The sequence shown here is derived from an EMBL/GenBank/DDBJ whole genome shotgun (WGS) entry which is preliminary data.</text>
</comment>
<dbReference type="InterPro" id="IPR009057">
    <property type="entry name" value="Homeodomain-like_sf"/>
</dbReference>
<evidence type="ECO:0000256" key="1">
    <source>
        <dbReference type="ARBA" id="ARBA00023015"/>
    </source>
</evidence>
<keyword evidence="2 4" id="KW-0238">DNA-binding</keyword>
<name>A0A6G4TSB7_9ACTN</name>
<evidence type="ECO:0000256" key="2">
    <source>
        <dbReference type="ARBA" id="ARBA00023125"/>
    </source>
</evidence>
<proteinExistence type="predicted"/>
<evidence type="ECO:0000256" key="4">
    <source>
        <dbReference type="PROSITE-ProRule" id="PRU00335"/>
    </source>
</evidence>
<dbReference type="Gene3D" id="1.10.357.10">
    <property type="entry name" value="Tetracycline Repressor, domain 2"/>
    <property type="match status" value="1"/>
</dbReference>
<evidence type="ECO:0000259" key="5">
    <source>
        <dbReference type="PROSITE" id="PS50977"/>
    </source>
</evidence>
<protein>
    <submittedName>
        <fullName evidence="6">TetR/AcrR family transcriptional regulator</fullName>
    </submittedName>
</protein>
<dbReference type="PANTHER" id="PTHR30055:SF238">
    <property type="entry name" value="MYCOFACTOCIN BIOSYNTHESIS TRANSCRIPTIONAL REGULATOR MFTR-RELATED"/>
    <property type="match status" value="1"/>
</dbReference>
<dbReference type="GO" id="GO:0003700">
    <property type="term" value="F:DNA-binding transcription factor activity"/>
    <property type="evidence" value="ECO:0007669"/>
    <property type="project" value="TreeGrafter"/>
</dbReference>
<evidence type="ECO:0000256" key="3">
    <source>
        <dbReference type="ARBA" id="ARBA00023163"/>
    </source>
</evidence>
<dbReference type="InterPro" id="IPR001647">
    <property type="entry name" value="HTH_TetR"/>
</dbReference>
<dbReference type="InterPro" id="IPR050109">
    <property type="entry name" value="HTH-type_TetR-like_transc_reg"/>
</dbReference>
<evidence type="ECO:0000313" key="7">
    <source>
        <dbReference type="Proteomes" id="UP000481583"/>
    </source>
</evidence>
<dbReference type="EMBL" id="JAAKZV010000003">
    <property type="protein sequence ID" value="NGN62672.1"/>
    <property type="molecule type" value="Genomic_DNA"/>
</dbReference>
<dbReference type="SUPFAM" id="SSF48498">
    <property type="entry name" value="Tetracyclin repressor-like, C-terminal domain"/>
    <property type="match status" value="1"/>
</dbReference>
<dbReference type="PANTHER" id="PTHR30055">
    <property type="entry name" value="HTH-TYPE TRANSCRIPTIONAL REGULATOR RUTR"/>
    <property type="match status" value="1"/>
</dbReference>
<dbReference type="GO" id="GO:0000976">
    <property type="term" value="F:transcription cis-regulatory region binding"/>
    <property type="evidence" value="ECO:0007669"/>
    <property type="project" value="TreeGrafter"/>
</dbReference>
<sequence>MSSAPLPSGRHHLSREQVVASQRSRMLAAMAEAMMEKGYVGTPVAEIIRRAGVSRETFYQQFRSKQDCFIQALDTGTDVLARLLELAADDRLEQAAAGGPLAPPAQFRRLLHIYLRTLADEPALARVFLVEVYAAGPEAMERRREVQGRFAEAIADIFDARTPDARFACDALVAATAQLVTTHLVTGDLDALRALEEPLAELADRLLG</sequence>
<accession>A0A6G4TSB7</accession>
<reference evidence="6 7" key="1">
    <citation type="submission" date="2020-02" db="EMBL/GenBank/DDBJ databases">
        <title>Whole-genome analyses of novel actinobacteria.</title>
        <authorList>
            <person name="Sahin N."/>
        </authorList>
    </citation>
    <scope>NUCLEOTIDE SEQUENCE [LARGE SCALE GENOMIC DNA]</scope>
    <source>
        <strain evidence="6 7">A7024</strain>
    </source>
</reference>
<organism evidence="6 7">
    <name type="scientific">Streptomyces coryli</name>
    <dbReference type="NCBI Taxonomy" id="1128680"/>
    <lineage>
        <taxon>Bacteria</taxon>
        <taxon>Bacillati</taxon>
        <taxon>Actinomycetota</taxon>
        <taxon>Actinomycetes</taxon>
        <taxon>Kitasatosporales</taxon>
        <taxon>Streptomycetaceae</taxon>
        <taxon>Streptomyces</taxon>
    </lineage>
</organism>
<dbReference type="InterPro" id="IPR036271">
    <property type="entry name" value="Tet_transcr_reg_TetR-rel_C_sf"/>
</dbReference>
<evidence type="ECO:0000313" key="6">
    <source>
        <dbReference type="EMBL" id="NGN62672.1"/>
    </source>
</evidence>
<dbReference type="Gene3D" id="1.10.10.60">
    <property type="entry name" value="Homeodomain-like"/>
    <property type="match status" value="1"/>
</dbReference>
<dbReference type="Pfam" id="PF00440">
    <property type="entry name" value="TetR_N"/>
    <property type="match status" value="1"/>
</dbReference>
<gene>
    <name evidence="6" type="ORF">G5C51_01975</name>
</gene>
<keyword evidence="1" id="KW-0805">Transcription regulation</keyword>
<feature type="domain" description="HTH tetR-type" evidence="5">
    <location>
        <begin position="20"/>
        <end position="80"/>
    </location>
</feature>
<dbReference type="AlphaFoldDB" id="A0A6G4TSB7"/>
<dbReference type="SUPFAM" id="SSF46689">
    <property type="entry name" value="Homeodomain-like"/>
    <property type="match status" value="1"/>
</dbReference>
<feature type="DNA-binding region" description="H-T-H motif" evidence="4">
    <location>
        <begin position="43"/>
        <end position="62"/>
    </location>
</feature>
<keyword evidence="7" id="KW-1185">Reference proteome</keyword>
<dbReference type="Proteomes" id="UP000481583">
    <property type="component" value="Unassembled WGS sequence"/>
</dbReference>
<keyword evidence="3" id="KW-0804">Transcription</keyword>
<dbReference type="PROSITE" id="PS50977">
    <property type="entry name" value="HTH_TETR_2"/>
    <property type="match status" value="1"/>
</dbReference>